<feature type="non-terminal residue" evidence="2">
    <location>
        <position position="1"/>
    </location>
</feature>
<dbReference type="Proteomes" id="UP000271125">
    <property type="component" value="Unassembled WGS sequence"/>
</dbReference>
<keyword evidence="1" id="KW-1133">Transmembrane helix</keyword>
<proteinExistence type="predicted"/>
<dbReference type="EMBL" id="QNBD01000184">
    <property type="protein sequence ID" value="RKX69546.1"/>
    <property type="molecule type" value="Genomic_DNA"/>
</dbReference>
<feature type="transmembrane region" description="Helical" evidence="1">
    <location>
        <begin position="15"/>
        <end position="33"/>
    </location>
</feature>
<evidence type="ECO:0000313" key="3">
    <source>
        <dbReference type="Proteomes" id="UP000271125"/>
    </source>
</evidence>
<sequence>LSIAYNFERLLQQNLIFLSLIIVFGIQLVFKYFRKIKYIIISIIFIIYFIYLSGVLVPILGGSNSLFLQNNGIEYDSYYTHNIEIQAIVWLDKYSDSKNSLYADRFAELKIDAYSKKNYRIVPYIIPEVINRSGYIYTSYTNIREEIASIDERQYFMRGVAFTNYPFDFINNNKSLIYNNGGAKIYR</sequence>
<organism evidence="2 3">
    <name type="scientific">candidate division TA06 bacterium</name>
    <dbReference type="NCBI Taxonomy" id="2250710"/>
    <lineage>
        <taxon>Bacteria</taxon>
        <taxon>Bacteria division TA06</taxon>
    </lineage>
</organism>
<evidence type="ECO:0000256" key="1">
    <source>
        <dbReference type="SAM" id="Phobius"/>
    </source>
</evidence>
<gene>
    <name evidence="2" type="ORF">DRP43_04270</name>
</gene>
<protein>
    <submittedName>
        <fullName evidence="2">Uncharacterized protein</fullName>
    </submittedName>
</protein>
<feature type="transmembrane region" description="Helical" evidence="1">
    <location>
        <begin position="40"/>
        <end position="61"/>
    </location>
</feature>
<dbReference type="Pfam" id="PF09971">
    <property type="entry name" value="DUF2206"/>
    <property type="match status" value="1"/>
</dbReference>
<reference evidence="2 3" key="1">
    <citation type="submission" date="2018-06" db="EMBL/GenBank/DDBJ databases">
        <title>Extensive metabolic versatility and redundancy in microbially diverse, dynamic hydrothermal sediments.</title>
        <authorList>
            <person name="Dombrowski N."/>
            <person name="Teske A."/>
            <person name="Baker B.J."/>
        </authorList>
    </citation>
    <scope>NUCLEOTIDE SEQUENCE [LARGE SCALE GENOMIC DNA]</scope>
    <source>
        <strain evidence="2">B10_G13</strain>
    </source>
</reference>
<dbReference type="AlphaFoldDB" id="A0A660SHC0"/>
<accession>A0A660SHC0</accession>
<keyword evidence="1" id="KW-0812">Transmembrane</keyword>
<keyword evidence="1" id="KW-0472">Membrane</keyword>
<comment type="caution">
    <text evidence="2">The sequence shown here is derived from an EMBL/GenBank/DDBJ whole genome shotgun (WGS) entry which is preliminary data.</text>
</comment>
<name>A0A660SHC0_UNCT6</name>
<evidence type="ECO:0000313" key="2">
    <source>
        <dbReference type="EMBL" id="RKX69546.1"/>
    </source>
</evidence>
<dbReference type="InterPro" id="IPR018701">
    <property type="entry name" value="DUF2206_membrane"/>
</dbReference>